<dbReference type="PROSITE" id="PS00687">
    <property type="entry name" value="ALDEHYDE_DEHYDR_GLU"/>
    <property type="match status" value="1"/>
</dbReference>
<evidence type="ECO:0000256" key="1">
    <source>
        <dbReference type="ARBA" id="ARBA00009986"/>
    </source>
</evidence>
<feature type="domain" description="Aldehyde dehydrogenase" evidence="5">
    <location>
        <begin position="19"/>
        <end position="477"/>
    </location>
</feature>
<dbReference type="PROSITE" id="PS00070">
    <property type="entry name" value="ALDEHYDE_DEHYDR_CYS"/>
    <property type="match status" value="1"/>
</dbReference>
<dbReference type="CDD" id="cd07103">
    <property type="entry name" value="ALDH_F5_SSADH_GabD"/>
    <property type="match status" value="1"/>
</dbReference>
<dbReference type="Gene3D" id="3.40.605.10">
    <property type="entry name" value="Aldehyde Dehydrogenase, Chain A, domain 1"/>
    <property type="match status" value="1"/>
</dbReference>
<dbReference type="Pfam" id="PF00171">
    <property type="entry name" value="Aldedh"/>
    <property type="match status" value="1"/>
</dbReference>
<dbReference type="AlphaFoldDB" id="A0A3S0YYJ1"/>
<comment type="similarity">
    <text evidence="1 4">Belongs to the aldehyde dehydrogenase family.</text>
</comment>
<protein>
    <submittedName>
        <fullName evidence="6">NAD-dependent succinate-semialdehyde dehydrogenase</fullName>
    </submittedName>
</protein>
<dbReference type="EMBL" id="RZHF01000008">
    <property type="protein sequence ID" value="RUR32668.1"/>
    <property type="molecule type" value="Genomic_DNA"/>
</dbReference>
<evidence type="ECO:0000313" key="7">
    <source>
        <dbReference type="Proteomes" id="UP000287023"/>
    </source>
</evidence>
<dbReference type="InterPro" id="IPR016161">
    <property type="entry name" value="Ald_DH/histidinol_DH"/>
</dbReference>
<evidence type="ECO:0000256" key="3">
    <source>
        <dbReference type="PROSITE-ProRule" id="PRU10007"/>
    </source>
</evidence>
<dbReference type="NCBIfam" id="TIGR01780">
    <property type="entry name" value="SSADH"/>
    <property type="match status" value="1"/>
</dbReference>
<dbReference type="GO" id="GO:0005829">
    <property type="term" value="C:cytosol"/>
    <property type="evidence" value="ECO:0007669"/>
    <property type="project" value="TreeGrafter"/>
</dbReference>
<evidence type="ECO:0000256" key="4">
    <source>
        <dbReference type="RuleBase" id="RU003345"/>
    </source>
</evidence>
<dbReference type="FunFam" id="3.40.605.10:FF:000005">
    <property type="entry name" value="Succinate-semialdehyde dehydrogenase I"/>
    <property type="match status" value="1"/>
</dbReference>
<dbReference type="RefSeq" id="WP_127061036.1">
    <property type="nucleotide sequence ID" value="NZ_RZHF01000008.1"/>
</dbReference>
<keyword evidence="7" id="KW-1185">Reference proteome</keyword>
<evidence type="ECO:0000313" key="6">
    <source>
        <dbReference type="EMBL" id="RUR32668.1"/>
    </source>
</evidence>
<evidence type="ECO:0000256" key="2">
    <source>
        <dbReference type="ARBA" id="ARBA00023002"/>
    </source>
</evidence>
<dbReference type="InterPro" id="IPR016162">
    <property type="entry name" value="Ald_DH_N"/>
</dbReference>
<dbReference type="InterPro" id="IPR015590">
    <property type="entry name" value="Aldehyde_DH_dom"/>
</dbReference>
<dbReference type="FunFam" id="3.40.309.10:FF:000004">
    <property type="entry name" value="Succinate-semialdehyde dehydrogenase I"/>
    <property type="match status" value="1"/>
</dbReference>
<dbReference type="GO" id="GO:0004777">
    <property type="term" value="F:succinate-semialdehyde dehydrogenase (NAD+) activity"/>
    <property type="evidence" value="ECO:0007669"/>
    <property type="project" value="TreeGrafter"/>
</dbReference>
<dbReference type="GO" id="GO:0009450">
    <property type="term" value="P:gamma-aminobutyric acid catabolic process"/>
    <property type="evidence" value="ECO:0007669"/>
    <property type="project" value="InterPro"/>
</dbReference>
<dbReference type="FunFam" id="3.40.605.10:FF:000026">
    <property type="entry name" value="Aldehyde dehydrogenase, putative"/>
    <property type="match status" value="1"/>
</dbReference>
<dbReference type="SUPFAM" id="SSF53720">
    <property type="entry name" value="ALDH-like"/>
    <property type="match status" value="1"/>
</dbReference>
<evidence type="ECO:0000259" key="5">
    <source>
        <dbReference type="Pfam" id="PF00171"/>
    </source>
</evidence>
<dbReference type="Proteomes" id="UP000287023">
    <property type="component" value="Unassembled WGS sequence"/>
</dbReference>
<dbReference type="OrthoDB" id="9812625at2"/>
<dbReference type="InterPro" id="IPR050740">
    <property type="entry name" value="Aldehyde_DH_Superfamily"/>
</dbReference>
<organism evidence="6 7">
    <name type="scientific">Vreelandella nanhaiensis</name>
    <dbReference type="NCBI Taxonomy" id="1258546"/>
    <lineage>
        <taxon>Bacteria</taxon>
        <taxon>Pseudomonadati</taxon>
        <taxon>Pseudomonadota</taxon>
        <taxon>Gammaproteobacteria</taxon>
        <taxon>Oceanospirillales</taxon>
        <taxon>Halomonadaceae</taxon>
        <taxon>Vreelandella</taxon>
    </lineage>
</organism>
<proteinExistence type="inferred from homology"/>
<sequence length="483" mass="52205">MKLNDPELFRQQSYIDGQWCDADDGSVLAVTNPFDESAVGTCPSLGAVEVRRAVAAAERSGEAWRRKTGKARGEILRRWYELVKENINDLALILTTEQGKPFAEAHGEILYAASYIEWFLEEAKRSYGDVIPQTQSDKRLFVIRQPIGVCAAITSWNFPSALITRKVAPALAAGCTIVVRPPNETPHSALALAELAERAGVPAGVFNVLTGDPVIIGKELTASPVVRKLTFTGSTAVGRLLMEQSAPTVKKLSLELGGNAPFIVFDDAELDAAVEGLIQSKFRNSGQTCVCANRVFVHEAIFDDYVNKLTAKVSRLKVGSGLEKEVNQGPLINSRAVDKVDRLVQDAVAHGAKVIVGGKRHAHGGNFYEPTLLTGVTESMQLANEEIFGPVLAIAKFSSEDEVLRLANECEAGLSAYFYTESASRIWRVTEALEYGIVGANAGVVSSEVAPFGGIKQSGIGREGSKYGLDEFMELKYMCQGGF</sequence>
<comment type="caution">
    <text evidence="6">The sequence shown here is derived from an EMBL/GenBank/DDBJ whole genome shotgun (WGS) entry which is preliminary data.</text>
</comment>
<reference evidence="6 7" key="1">
    <citation type="submission" date="2018-12" db="EMBL/GenBank/DDBJ databases">
        <title>three novel Halomonas strain isolated from plants.</title>
        <authorList>
            <person name="Sun C."/>
        </authorList>
    </citation>
    <scope>NUCLEOTIDE SEQUENCE [LARGE SCALE GENOMIC DNA]</scope>
    <source>
        <strain evidence="6 7">JCM 18142</strain>
    </source>
</reference>
<gene>
    <name evidence="6" type="ORF">ELY38_07580</name>
</gene>
<dbReference type="PANTHER" id="PTHR43353:SF5">
    <property type="entry name" value="SUCCINATE-SEMIALDEHYDE DEHYDROGENASE, MITOCHONDRIAL"/>
    <property type="match status" value="1"/>
</dbReference>
<feature type="active site" evidence="3">
    <location>
        <position position="255"/>
    </location>
</feature>
<dbReference type="InterPro" id="IPR016163">
    <property type="entry name" value="Ald_DH_C"/>
</dbReference>
<keyword evidence="2 4" id="KW-0560">Oxidoreductase</keyword>
<dbReference type="PANTHER" id="PTHR43353">
    <property type="entry name" value="SUCCINATE-SEMIALDEHYDE DEHYDROGENASE, MITOCHONDRIAL"/>
    <property type="match status" value="1"/>
</dbReference>
<name>A0A3S0YYJ1_9GAMM</name>
<accession>A0A3S0YYJ1</accession>
<dbReference type="Gene3D" id="3.40.309.10">
    <property type="entry name" value="Aldehyde Dehydrogenase, Chain A, domain 2"/>
    <property type="match status" value="1"/>
</dbReference>
<dbReference type="InterPro" id="IPR010102">
    <property type="entry name" value="Succ_semiAld_DH"/>
</dbReference>
<dbReference type="InterPro" id="IPR029510">
    <property type="entry name" value="Ald_DH_CS_GLU"/>
</dbReference>
<dbReference type="InterPro" id="IPR016160">
    <property type="entry name" value="Ald_DH_CS_CYS"/>
</dbReference>